<dbReference type="InterPro" id="IPR010264">
    <property type="entry name" value="Self-incomp_S1"/>
</dbReference>
<dbReference type="GO" id="GO:0005576">
    <property type="term" value="C:extracellular region"/>
    <property type="evidence" value="ECO:0007669"/>
    <property type="project" value="UniProtKB-SubCell"/>
</dbReference>
<dbReference type="Pfam" id="PF05938">
    <property type="entry name" value="Self-incomp_S1"/>
    <property type="match status" value="1"/>
</dbReference>
<name>R0FB76_9BRAS</name>
<dbReference type="Proteomes" id="UP000029121">
    <property type="component" value="Unassembled WGS sequence"/>
</dbReference>
<dbReference type="GO" id="GO:0060320">
    <property type="term" value="P:rejection of self pollen"/>
    <property type="evidence" value="ECO:0007669"/>
    <property type="project" value="UniProtKB-KW"/>
</dbReference>
<comment type="similarity">
    <text evidence="2 6">Belongs to the plant self-incompatibility (S1) protein family.</text>
</comment>
<dbReference type="PANTHER" id="PTHR31232">
    <property type="match status" value="1"/>
</dbReference>
<reference evidence="8" key="1">
    <citation type="journal article" date="2013" name="Nat. Genet.">
        <title>The Capsella rubella genome and the genomic consequences of rapid mating system evolution.</title>
        <authorList>
            <person name="Slotte T."/>
            <person name="Hazzouri K.M."/>
            <person name="Agren J.A."/>
            <person name="Koenig D."/>
            <person name="Maumus F."/>
            <person name="Guo Y.L."/>
            <person name="Steige K."/>
            <person name="Platts A.E."/>
            <person name="Escobar J.S."/>
            <person name="Newman L.K."/>
            <person name="Wang W."/>
            <person name="Mandakova T."/>
            <person name="Vello E."/>
            <person name="Smith L.M."/>
            <person name="Henz S.R."/>
            <person name="Steffen J."/>
            <person name="Takuno S."/>
            <person name="Brandvain Y."/>
            <person name="Coop G."/>
            <person name="Andolfatto P."/>
            <person name="Hu T.T."/>
            <person name="Blanchette M."/>
            <person name="Clark R.M."/>
            <person name="Quesneville H."/>
            <person name="Nordborg M."/>
            <person name="Gaut B.S."/>
            <person name="Lysak M.A."/>
            <person name="Jenkins J."/>
            <person name="Grimwood J."/>
            <person name="Chapman J."/>
            <person name="Prochnik S."/>
            <person name="Shu S."/>
            <person name="Rokhsar D."/>
            <person name="Schmutz J."/>
            <person name="Weigel D."/>
            <person name="Wright S.I."/>
        </authorList>
    </citation>
    <scope>NUCLEOTIDE SEQUENCE [LARGE SCALE GENOMIC DNA]</scope>
    <source>
        <strain evidence="8">cv. Monte Gargano</strain>
    </source>
</reference>
<evidence type="ECO:0000256" key="1">
    <source>
        <dbReference type="ARBA" id="ARBA00004613"/>
    </source>
</evidence>
<evidence type="ECO:0000256" key="2">
    <source>
        <dbReference type="ARBA" id="ARBA00005581"/>
    </source>
</evidence>
<comment type="subcellular location">
    <subcellularLocation>
        <location evidence="1 6">Secreted</location>
    </subcellularLocation>
</comment>
<dbReference type="OrthoDB" id="1021175at2759"/>
<evidence type="ECO:0000256" key="6">
    <source>
        <dbReference type="RuleBase" id="RU367044"/>
    </source>
</evidence>
<proteinExistence type="inferred from homology"/>
<evidence type="ECO:0000256" key="5">
    <source>
        <dbReference type="ARBA" id="ARBA00022729"/>
    </source>
</evidence>
<dbReference type="PANTHER" id="PTHR31232:SF54">
    <property type="entry name" value="S-PROTEIN HOMOLOG-RELATED"/>
    <property type="match status" value="1"/>
</dbReference>
<evidence type="ECO:0000256" key="3">
    <source>
        <dbReference type="ARBA" id="ARBA00022471"/>
    </source>
</evidence>
<dbReference type="EMBL" id="KB870811">
    <property type="protein sequence ID" value="EOA18981.1"/>
    <property type="molecule type" value="Genomic_DNA"/>
</dbReference>
<keyword evidence="3 6" id="KW-0713">Self-incompatibility</keyword>
<keyword evidence="4 6" id="KW-0964">Secreted</keyword>
<evidence type="ECO:0000313" key="7">
    <source>
        <dbReference type="EMBL" id="EOA18981.1"/>
    </source>
</evidence>
<keyword evidence="5" id="KW-0732">Signal</keyword>
<evidence type="ECO:0000313" key="8">
    <source>
        <dbReference type="Proteomes" id="UP000029121"/>
    </source>
</evidence>
<accession>R0FB76</accession>
<keyword evidence="8" id="KW-1185">Reference proteome</keyword>
<evidence type="ECO:0000256" key="4">
    <source>
        <dbReference type="ARBA" id="ARBA00022525"/>
    </source>
</evidence>
<dbReference type="KEGG" id="crb:17878248"/>
<gene>
    <name evidence="7" type="ORF">CARUB_v10007626mg</name>
</gene>
<dbReference type="AlphaFoldDB" id="R0FB76"/>
<protein>
    <recommendedName>
        <fullName evidence="6">S-protein homolog</fullName>
    </recommendedName>
</protein>
<sequence length="123" mass="14517">MLHHIVSGAGIRIANQLKSKKLLWMRCYSKDDVIGPKIISMGQNYTFYFGVNFFHTTRYMCTLKQGPNYKHYQKFTAFKVFSNLDTGGLWDWSAREDGIYLEKEEGSFVQNPVYKHKEFDWID</sequence>
<organism evidence="7 8">
    <name type="scientific">Capsella rubella</name>
    <dbReference type="NCBI Taxonomy" id="81985"/>
    <lineage>
        <taxon>Eukaryota</taxon>
        <taxon>Viridiplantae</taxon>
        <taxon>Streptophyta</taxon>
        <taxon>Embryophyta</taxon>
        <taxon>Tracheophyta</taxon>
        <taxon>Spermatophyta</taxon>
        <taxon>Magnoliopsida</taxon>
        <taxon>eudicotyledons</taxon>
        <taxon>Gunneridae</taxon>
        <taxon>Pentapetalae</taxon>
        <taxon>rosids</taxon>
        <taxon>malvids</taxon>
        <taxon>Brassicales</taxon>
        <taxon>Brassicaceae</taxon>
        <taxon>Camelineae</taxon>
        <taxon>Capsella</taxon>
    </lineage>
</organism>